<dbReference type="Proteomes" id="UP001153331">
    <property type="component" value="Unassembled WGS sequence"/>
</dbReference>
<evidence type="ECO:0000313" key="1">
    <source>
        <dbReference type="EMBL" id="KAJ8114296.1"/>
    </source>
</evidence>
<organism evidence="1 2">
    <name type="scientific">Boeremia exigua</name>
    <dbReference type="NCBI Taxonomy" id="749465"/>
    <lineage>
        <taxon>Eukaryota</taxon>
        <taxon>Fungi</taxon>
        <taxon>Dikarya</taxon>
        <taxon>Ascomycota</taxon>
        <taxon>Pezizomycotina</taxon>
        <taxon>Dothideomycetes</taxon>
        <taxon>Pleosporomycetidae</taxon>
        <taxon>Pleosporales</taxon>
        <taxon>Pleosporineae</taxon>
        <taxon>Didymellaceae</taxon>
        <taxon>Boeremia</taxon>
    </lineage>
</organism>
<gene>
    <name evidence="1" type="ORF">OPT61_g3791</name>
</gene>
<reference evidence="1" key="1">
    <citation type="submission" date="2022-11" db="EMBL/GenBank/DDBJ databases">
        <title>Genome Sequence of Boeremia exigua.</title>
        <authorList>
            <person name="Buettner E."/>
        </authorList>
    </citation>
    <scope>NUCLEOTIDE SEQUENCE</scope>
    <source>
        <strain evidence="1">CU02</strain>
    </source>
</reference>
<proteinExistence type="predicted"/>
<dbReference type="EMBL" id="JAPHNI010000202">
    <property type="protein sequence ID" value="KAJ8114296.1"/>
    <property type="molecule type" value="Genomic_DNA"/>
</dbReference>
<name>A0ACC2IGM9_9PLEO</name>
<protein>
    <submittedName>
        <fullName evidence="1">Uncharacterized protein</fullName>
    </submittedName>
</protein>
<sequence length="323" mass="35766">MLTPEPFTCSRAITAKDSSHVCSNIIIPAVSMELVELASALGSPARLGARVLLLPLYLFDDFAILFSSSTHNKFARNRFGPNYRWRFWLSYDIRGLEALETLINTGSNEDILSMRDARLESLRLIALVGALLASVALQALSLPRLEETHYTARSMIFIALALSMLATFFTCIQQREFSAARDAKSLRAWLSNGTKYLDHKNSVVYQSSLAAHYLLEAPYEILTLSVAVFMGAIVAYLGSAWVRRIGLGNDQNNGRKLEDIAVISTFSIATIVAILVFNMLIGSKKLESRKTGHVLSGLEGLDEPEGTYISRDRKNDNKQRPAS</sequence>
<accession>A0ACC2IGM9</accession>
<keyword evidence="2" id="KW-1185">Reference proteome</keyword>
<comment type="caution">
    <text evidence="1">The sequence shown here is derived from an EMBL/GenBank/DDBJ whole genome shotgun (WGS) entry which is preliminary data.</text>
</comment>
<evidence type="ECO:0000313" key="2">
    <source>
        <dbReference type="Proteomes" id="UP001153331"/>
    </source>
</evidence>